<evidence type="ECO:0000313" key="2">
    <source>
        <dbReference type="Proteomes" id="UP001198148"/>
    </source>
</evidence>
<sequence length="157" mass="16567">MANTRTTVTLSHATRWPAPRGVVEHQHAGRHADVVEDLGRPLAHAFRVLARHRGHVPHVRVRERGDQAVDPDVPAADRGDGLAEIDLHDAGAPVELEVPVAVGPVLLAPPLHVALHRRVGALEALLLDEPGVHASGGMALLAGHEPVLRGMSLSCGA</sequence>
<dbReference type="AlphaFoldDB" id="A0AAW4TY30"/>
<accession>A0AAW4TY30</accession>
<organism evidence="1 2">
    <name type="scientific">Bifidobacterium breve</name>
    <dbReference type="NCBI Taxonomy" id="1685"/>
    <lineage>
        <taxon>Bacteria</taxon>
        <taxon>Bacillati</taxon>
        <taxon>Actinomycetota</taxon>
        <taxon>Actinomycetes</taxon>
        <taxon>Bifidobacteriales</taxon>
        <taxon>Bifidobacteriaceae</taxon>
        <taxon>Bifidobacterium</taxon>
    </lineage>
</organism>
<comment type="caution">
    <text evidence="1">The sequence shown here is derived from an EMBL/GenBank/DDBJ whole genome shotgun (WGS) entry which is preliminary data.</text>
</comment>
<dbReference type="Proteomes" id="UP001198148">
    <property type="component" value="Unassembled WGS sequence"/>
</dbReference>
<name>A0AAW4TY30_BIFBR</name>
<proteinExistence type="predicted"/>
<dbReference type="EMBL" id="JAJBPF010000006">
    <property type="protein sequence ID" value="MCB5644456.1"/>
    <property type="molecule type" value="Genomic_DNA"/>
</dbReference>
<gene>
    <name evidence="1" type="ORF">LIP63_03460</name>
</gene>
<reference evidence="1" key="1">
    <citation type="submission" date="2021-10" db="EMBL/GenBank/DDBJ databases">
        <title>Collection of gut derived symbiotic bacterial strains cultured from healthy donors.</title>
        <authorList>
            <person name="Lin H."/>
            <person name="Littmann E."/>
            <person name="Claire K."/>
            <person name="Pamer E."/>
        </authorList>
    </citation>
    <scope>NUCLEOTIDE SEQUENCE</scope>
    <source>
        <strain evidence="1">MSK.23.105</strain>
    </source>
</reference>
<evidence type="ECO:0000313" key="1">
    <source>
        <dbReference type="EMBL" id="MCB5644456.1"/>
    </source>
</evidence>
<protein>
    <submittedName>
        <fullName evidence="1">Uncharacterized protein</fullName>
    </submittedName>
</protein>